<dbReference type="AlphaFoldDB" id="A0A0C9XA37"/>
<proteinExistence type="inferred from homology"/>
<dbReference type="HOGENOM" id="CLU_1875764_0_0_1"/>
<dbReference type="GO" id="GO:0000786">
    <property type="term" value="C:nucleosome"/>
    <property type="evidence" value="ECO:0007669"/>
    <property type="project" value="UniProtKB-KW"/>
</dbReference>
<name>A0A0C9XA37_9AGAR</name>
<comment type="similarity">
    <text evidence="2">Belongs to the histone H3 family.</text>
</comment>
<dbReference type="EMBL" id="KN838861">
    <property type="protein sequence ID" value="KIJ93157.1"/>
    <property type="molecule type" value="Genomic_DNA"/>
</dbReference>
<reference evidence="5 6" key="1">
    <citation type="submission" date="2014-04" db="EMBL/GenBank/DDBJ databases">
        <authorList>
            <consortium name="DOE Joint Genome Institute"/>
            <person name="Kuo A."/>
            <person name="Kohler A."/>
            <person name="Nagy L.G."/>
            <person name="Floudas D."/>
            <person name="Copeland A."/>
            <person name="Barry K.W."/>
            <person name="Cichocki N."/>
            <person name="Veneault-Fourrey C."/>
            <person name="LaButti K."/>
            <person name="Lindquist E.A."/>
            <person name="Lipzen A."/>
            <person name="Lundell T."/>
            <person name="Morin E."/>
            <person name="Murat C."/>
            <person name="Sun H."/>
            <person name="Tunlid A."/>
            <person name="Henrissat B."/>
            <person name="Grigoriev I.V."/>
            <person name="Hibbett D.S."/>
            <person name="Martin F."/>
            <person name="Nordberg H.P."/>
            <person name="Cantor M.N."/>
            <person name="Hua S.X."/>
        </authorList>
    </citation>
    <scope>NUCLEOTIDE SEQUENCE [LARGE SCALE GENOMIC DNA]</scope>
    <source>
        <strain evidence="5 6">LaAM-08-1</strain>
    </source>
</reference>
<evidence type="ECO:0000256" key="3">
    <source>
        <dbReference type="ARBA" id="ARBA00022454"/>
    </source>
</evidence>
<keyword evidence="4" id="KW-0544">Nucleosome core</keyword>
<dbReference type="PROSITE" id="PS00959">
    <property type="entry name" value="HISTONE_H3_2"/>
    <property type="match status" value="1"/>
</dbReference>
<gene>
    <name evidence="5" type="ORF">K443DRAFT_13068</name>
</gene>
<dbReference type="STRING" id="1095629.A0A0C9XA37"/>
<dbReference type="GO" id="GO:0003677">
    <property type="term" value="F:DNA binding"/>
    <property type="evidence" value="ECO:0007669"/>
    <property type="project" value="InterPro"/>
</dbReference>
<dbReference type="GO" id="GO:0030527">
    <property type="term" value="F:structural constituent of chromatin"/>
    <property type="evidence" value="ECO:0007669"/>
    <property type="project" value="InterPro"/>
</dbReference>
<protein>
    <submittedName>
        <fullName evidence="5">Uncharacterized protein</fullName>
    </submittedName>
</protein>
<keyword evidence="3" id="KW-0158">Chromosome</keyword>
<sequence>MTPTLQTATGGVQKPHRFHTGTIALCESDVTTWKPPFQRLVREIAQDFKRQRVASSSRGTLYSQQILAAHPSILADSQAEKPSTPISTQIRSSTFNHRFFLHHPPSNGSKTPPSLTQPCSYFASHTPWNPHAPTAL</sequence>
<keyword evidence="4" id="KW-0238">DNA-binding</keyword>
<evidence type="ECO:0000313" key="5">
    <source>
        <dbReference type="EMBL" id="KIJ93157.1"/>
    </source>
</evidence>
<dbReference type="OrthoDB" id="1881399at2759"/>
<evidence type="ECO:0000256" key="4">
    <source>
        <dbReference type="ARBA" id="ARBA00023269"/>
    </source>
</evidence>
<dbReference type="InterPro" id="IPR009072">
    <property type="entry name" value="Histone-fold"/>
</dbReference>
<evidence type="ECO:0000256" key="2">
    <source>
        <dbReference type="ARBA" id="ARBA00010343"/>
    </source>
</evidence>
<dbReference type="GO" id="GO:0046982">
    <property type="term" value="F:protein heterodimerization activity"/>
    <property type="evidence" value="ECO:0007669"/>
    <property type="project" value="InterPro"/>
</dbReference>
<evidence type="ECO:0000313" key="6">
    <source>
        <dbReference type="Proteomes" id="UP000054477"/>
    </source>
</evidence>
<organism evidence="5 6">
    <name type="scientific">Laccaria amethystina LaAM-08-1</name>
    <dbReference type="NCBI Taxonomy" id="1095629"/>
    <lineage>
        <taxon>Eukaryota</taxon>
        <taxon>Fungi</taxon>
        <taxon>Dikarya</taxon>
        <taxon>Basidiomycota</taxon>
        <taxon>Agaricomycotina</taxon>
        <taxon>Agaricomycetes</taxon>
        <taxon>Agaricomycetidae</taxon>
        <taxon>Agaricales</taxon>
        <taxon>Agaricineae</taxon>
        <taxon>Hydnangiaceae</taxon>
        <taxon>Laccaria</taxon>
    </lineage>
</organism>
<comment type="subcellular location">
    <subcellularLocation>
        <location evidence="1">Chromosome</location>
    </subcellularLocation>
</comment>
<evidence type="ECO:0000256" key="1">
    <source>
        <dbReference type="ARBA" id="ARBA00004286"/>
    </source>
</evidence>
<reference evidence="6" key="2">
    <citation type="submission" date="2015-01" db="EMBL/GenBank/DDBJ databases">
        <title>Evolutionary Origins and Diversification of the Mycorrhizal Mutualists.</title>
        <authorList>
            <consortium name="DOE Joint Genome Institute"/>
            <consortium name="Mycorrhizal Genomics Consortium"/>
            <person name="Kohler A."/>
            <person name="Kuo A."/>
            <person name="Nagy L.G."/>
            <person name="Floudas D."/>
            <person name="Copeland A."/>
            <person name="Barry K.W."/>
            <person name="Cichocki N."/>
            <person name="Veneault-Fourrey C."/>
            <person name="LaButti K."/>
            <person name="Lindquist E.A."/>
            <person name="Lipzen A."/>
            <person name="Lundell T."/>
            <person name="Morin E."/>
            <person name="Murat C."/>
            <person name="Riley R."/>
            <person name="Ohm R."/>
            <person name="Sun H."/>
            <person name="Tunlid A."/>
            <person name="Henrissat B."/>
            <person name="Grigoriev I.V."/>
            <person name="Hibbett D.S."/>
            <person name="Martin F."/>
        </authorList>
    </citation>
    <scope>NUCLEOTIDE SEQUENCE [LARGE SCALE GENOMIC DNA]</scope>
    <source>
        <strain evidence="6">LaAM-08-1</strain>
    </source>
</reference>
<keyword evidence="6" id="KW-1185">Reference proteome</keyword>
<accession>A0A0C9XA37</accession>
<dbReference type="Gene3D" id="1.10.20.10">
    <property type="entry name" value="Histone, subunit A"/>
    <property type="match status" value="1"/>
</dbReference>
<dbReference type="InterPro" id="IPR000164">
    <property type="entry name" value="Histone_H3/CENP-A"/>
</dbReference>
<dbReference type="Proteomes" id="UP000054477">
    <property type="component" value="Unassembled WGS sequence"/>
</dbReference>